<name>A0ABU4H409_9MICO</name>
<sequence length="293" mass="29735">MLLHRTLTSTLRHHHARRSILAAGAVAALIFIAGCAAQTPSTGDDHATSTIEHAHNVVADPSGSGFLIGTHDGIYTATEDGKLGPRVDGPRFDAMGLTAVGDILLASGHPGRTTPPELGTPHLGIIRSTDTGRSWTPVAFTGEKDFHVLATAPDGTVYGLATDSSDVLVSTDEGDTWTPTGGSISAFNLVADATGRVIASTPDGLQVSTDGAASFGPWADTPLIALLGVSPDHQRVVGVGSGGKIWTTTAGAPSWSEAGTVHGQAQAIAIPNTGALLVVDDSGLTLLPSPPSP</sequence>
<evidence type="ECO:0000313" key="1">
    <source>
        <dbReference type="EMBL" id="MDW4572629.1"/>
    </source>
</evidence>
<dbReference type="CDD" id="cd15482">
    <property type="entry name" value="Sialidase_non-viral"/>
    <property type="match status" value="1"/>
</dbReference>
<keyword evidence="2" id="KW-1185">Reference proteome</keyword>
<dbReference type="RefSeq" id="WP_318353151.1">
    <property type="nucleotide sequence ID" value="NZ_JAWQEV010000002.1"/>
</dbReference>
<dbReference type="InterPro" id="IPR054817">
    <property type="entry name" value="Glycosyl_F510_1955-like"/>
</dbReference>
<dbReference type="EMBL" id="JAWQEV010000002">
    <property type="protein sequence ID" value="MDW4572629.1"/>
    <property type="molecule type" value="Genomic_DNA"/>
</dbReference>
<dbReference type="EC" id="3.2.1.-" evidence="1"/>
<gene>
    <name evidence="1" type="ORF">R8Z58_07545</name>
</gene>
<comment type="caution">
    <text evidence="1">The sequence shown here is derived from an EMBL/GenBank/DDBJ whole genome shotgun (WGS) entry which is preliminary data.</text>
</comment>
<evidence type="ECO:0000313" key="2">
    <source>
        <dbReference type="Proteomes" id="UP001283109"/>
    </source>
</evidence>
<dbReference type="InterPro" id="IPR015943">
    <property type="entry name" value="WD40/YVTN_repeat-like_dom_sf"/>
</dbReference>
<keyword evidence="1" id="KW-0378">Hydrolase</keyword>
<dbReference type="GO" id="GO:0016798">
    <property type="term" value="F:hydrolase activity, acting on glycosyl bonds"/>
    <property type="evidence" value="ECO:0007669"/>
    <property type="project" value="UniProtKB-KW"/>
</dbReference>
<dbReference type="PROSITE" id="PS51257">
    <property type="entry name" value="PROKAR_LIPOPROTEIN"/>
    <property type="match status" value="1"/>
</dbReference>
<dbReference type="SUPFAM" id="SSF110296">
    <property type="entry name" value="Oligoxyloglucan reducing end-specific cellobiohydrolase"/>
    <property type="match status" value="1"/>
</dbReference>
<organism evidence="1 2">
    <name type="scientific">Microbacterium arthrosphaerae</name>
    <dbReference type="NCBI Taxonomy" id="792652"/>
    <lineage>
        <taxon>Bacteria</taxon>
        <taxon>Bacillati</taxon>
        <taxon>Actinomycetota</taxon>
        <taxon>Actinomycetes</taxon>
        <taxon>Micrococcales</taxon>
        <taxon>Microbacteriaceae</taxon>
        <taxon>Microbacterium</taxon>
    </lineage>
</organism>
<reference evidence="1 2" key="1">
    <citation type="submission" date="2023-11" db="EMBL/GenBank/DDBJ databases">
        <title>Draft genome sequence of Microbacterium arthrosphaerae JCM 30492.</title>
        <authorList>
            <person name="Zhang G."/>
            <person name="Ding Y."/>
        </authorList>
    </citation>
    <scope>NUCLEOTIDE SEQUENCE [LARGE SCALE GENOMIC DNA]</scope>
    <source>
        <strain evidence="1 2">JCM 30492</strain>
    </source>
</reference>
<dbReference type="NCBIfam" id="NF045728">
    <property type="entry name" value="glycosyl_F510_1955"/>
    <property type="match status" value="1"/>
</dbReference>
<keyword evidence="1" id="KW-0326">Glycosidase</keyword>
<dbReference type="Gene3D" id="2.130.10.10">
    <property type="entry name" value="YVTN repeat-like/Quinoprotein amine dehydrogenase"/>
    <property type="match status" value="1"/>
</dbReference>
<dbReference type="Proteomes" id="UP001283109">
    <property type="component" value="Unassembled WGS sequence"/>
</dbReference>
<protein>
    <submittedName>
        <fullName evidence="1">Sialidase family protein</fullName>
        <ecNumber evidence="1">3.2.1.-</ecNumber>
    </submittedName>
</protein>
<proteinExistence type="predicted"/>
<accession>A0ABU4H409</accession>